<comment type="cofactor">
    <cofactor evidence="1">
        <name>pyridoxal 5'-phosphate</name>
        <dbReference type="ChEBI" id="CHEBI:597326"/>
    </cofactor>
</comment>
<evidence type="ECO:0000313" key="4">
    <source>
        <dbReference type="EMBL" id="ROP90544.1"/>
    </source>
</evidence>
<dbReference type="CDD" id="cd00610">
    <property type="entry name" value="OAT_like"/>
    <property type="match status" value="1"/>
</dbReference>
<dbReference type="InterPro" id="IPR005814">
    <property type="entry name" value="Aminotrans_3"/>
</dbReference>
<dbReference type="Gene3D" id="3.40.640.10">
    <property type="entry name" value="Type I PLP-dependent aspartate aminotransferase-like (Major domain)"/>
    <property type="match status" value="1"/>
</dbReference>
<dbReference type="Pfam" id="PF00202">
    <property type="entry name" value="Aminotran_3"/>
    <property type="match status" value="1"/>
</dbReference>
<keyword evidence="5" id="KW-1185">Reference proteome</keyword>
<evidence type="ECO:0000313" key="5">
    <source>
        <dbReference type="Proteomes" id="UP000278222"/>
    </source>
</evidence>
<gene>
    <name evidence="4" type="ORF">EDC65_2394</name>
</gene>
<evidence type="ECO:0000256" key="2">
    <source>
        <dbReference type="ARBA" id="ARBA00022898"/>
    </source>
</evidence>
<dbReference type="Gene3D" id="3.90.1150.10">
    <property type="entry name" value="Aspartate Aminotransferase, domain 1"/>
    <property type="match status" value="1"/>
</dbReference>
<name>A0A3N1LH42_9PROT</name>
<dbReference type="InterPro" id="IPR015422">
    <property type="entry name" value="PyrdxlP-dep_Trfase_small"/>
</dbReference>
<dbReference type="InterPro" id="IPR015421">
    <property type="entry name" value="PyrdxlP-dep_Trfase_major"/>
</dbReference>
<evidence type="ECO:0000256" key="3">
    <source>
        <dbReference type="RuleBase" id="RU003560"/>
    </source>
</evidence>
<keyword evidence="2 3" id="KW-0663">Pyridoxal phosphate</keyword>
<evidence type="ECO:0000256" key="1">
    <source>
        <dbReference type="ARBA" id="ARBA00001933"/>
    </source>
</evidence>
<dbReference type="GO" id="GO:0008483">
    <property type="term" value="F:transaminase activity"/>
    <property type="evidence" value="ECO:0007669"/>
    <property type="project" value="InterPro"/>
</dbReference>
<dbReference type="RefSeq" id="WP_123689956.1">
    <property type="nucleotide sequence ID" value="NZ_AP019700.1"/>
</dbReference>
<proteinExistence type="inferred from homology"/>
<comment type="caution">
    <text evidence="4">The sequence shown here is derived from an EMBL/GenBank/DDBJ whole genome shotgun (WGS) entry which is preliminary data.</text>
</comment>
<dbReference type="InterPro" id="IPR015424">
    <property type="entry name" value="PyrdxlP-dep_Trfase"/>
</dbReference>
<dbReference type="EMBL" id="RJKX01000014">
    <property type="protein sequence ID" value="ROP90544.1"/>
    <property type="molecule type" value="Genomic_DNA"/>
</dbReference>
<reference evidence="4 5" key="1">
    <citation type="submission" date="2018-11" db="EMBL/GenBank/DDBJ databases">
        <title>Genomic Encyclopedia of Type Strains, Phase IV (KMG-IV): sequencing the most valuable type-strain genomes for metagenomic binning, comparative biology and taxonomic classification.</title>
        <authorList>
            <person name="Goeker M."/>
        </authorList>
    </citation>
    <scope>NUCLEOTIDE SEQUENCE [LARGE SCALE GENOMIC DNA]</scope>
    <source>
        <strain evidence="4 5">DSM 5900</strain>
    </source>
</reference>
<dbReference type="PANTHER" id="PTHR43713">
    <property type="entry name" value="GLUTAMATE-1-SEMIALDEHYDE 2,1-AMINOMUTASE"/>
    <property type="match status" value="1"/>
</dbReference>
<dbReference type="AlphaFoldDB" id="A0A3N1LH42"/>
<dbReference type="GO" id="GO:0030170">
    <property type="term" value="F:pyridoxal phosphate binding"/>
    <property type="evidence" value="ECO:0007669"/>
    <property type="project" value="InterPro"/>
</dbReference>
<dbReference type="InterPro" id="IPR049704">
    <property type="entry name" value="Aminotrans_3_PPA_site"/>
</dbReference>
<comment type="similarity">
    <text evidence="3">Belongs to the class-III pyridoxal-phosphate-dependent aminotransferase family.</text>
</comment>
<dbReference type="Proteomes" id="UP000278222">
    <property type="component" value="Unassembled WGS sequence"/>
</dbReference>
<dbReference type="SUPFAM" id="SSF53383">
    <property type="entry name" value="PLP-dependent transferases"/>
    <property type="match status" value="1"/>
</dbReference>
<protein>
    <submittedName>
        <fullName evidence="4">Glutamate-1-semialdehyde 2,1-aminomutase</fullName>
    </submittedName>
</protein>
<dbReference type="PANTHER" id="PTHR43713:SF3">
    <property type="entry name" value="GLUTAMATE-1-SEMIALDEHYDE 2,1-AMINOMUTASE 1, CHLOROPLASTIC-RELATED"/>
    <property type="match status" value="1"/>
</dbReference>
<dbReference type="OrthoDB" id="9801052at2"/>
<sequence length="458" mass="49241">MPDDQSRTNSEIVSRYREMTPKSEALFAQAKAIFPSGVTHDGRHLDPYGIYVDRAEGAYKWDVDGNKYIDFFGGHGALLLGHNHPVVMEAVGPALAKGTHFGANHALEVQWAQAVQALVPTAERVRFTSSGTEATLMGLRLARSYTGRHKLVRFKTHFHGWHDHMTGGYANHFDGTSPVGVLDGISDAVVLVAPNDRDGVREALKGGDIAAVILEPTGSSTGMVPTAPGFLEFLREETEKHGTVLIFDEVVTGFRVAPGGAQAHYGIKPDLTSLAKILAGGLPGGAIVGRKDLFDALDYAATAVSGKEKIQHPGTYNANPVSAAAGIAALDHIRTSDACAVANAMGDLVRDKINQVFVEEGVNWACYGTFSSFHTFLNPKGRKIDPLAFDALAIDYEELKGKPKGLSHRIRVAMLVNGVDLNGWPGGNISCMHTAADMEATAEAYRETIRMLRKEGEI</sequence>
<organism evidence="4 5">
    <name type="scientific">Stella humosa</name>
    <dbReference type="NCBI Taxonomy" id="94"/>
    <lineage>
        <taxon>Bacteria</taxon>
        <taxon>Pseudomonadati</taxon>
        <taxon>Pseudomonadota</taxon>
        <taxon>Alphaproteobacteria</taxon>
        <taxon>Rhodospirillales</taxon>
        <taxon>Stellaceae</taxon>
        <taxon>Stella</taxon>
    </lineage>
</organism>
<accession>A0A3N1LH42</accession>
<dbReference type="PROSITE" id="PS00600">
    <property type="entry name" value="AA_TRANSFER_CLASS_3"/>
    <property type="match status" value="1"/>
</dbReference>